<proteinExistence type="predicted"/>
<reference evidence="2" key="1">
    <citation type="submission" date="2016-11" db="EMBL/GenBank/DDBJ databases">
        <authorList>
            <person name="Varghese N."/>
            <person name="Submissions S."/>
        </authorList>
    </citation>
    <scope>NUCLEOTIDE SEQUENCE [LARGE SCALE GENOMIC DNA]</scope>
    <source>
        <strain evidence="2">DSM 27623</strain>
    </source>
</reference>
<evidence type="ECO:0000313" key="1">
    <source>
        <dbReference type="EMBL" id="SIO32611.1"/>
    </source>
</evidence>
<name>A0A1N6IKT8_9FLAO</name>
<accession>A0A1N6IKT8</accession>
<keyword evidence="2" id="KW-1185">Reference proteome</keyword>
<evidence type="ECO:0000313" key="2">
    <source>
        <dbReference type="Proteomes" id="UP000185207"/>
    </source>
</evidence>
<sequence>MTNVDLELKSLAPIVVEILFFGVGLKKATAKKDCNEKREIAPKKNYDFGETF</sequence>
<dbReference type="AlphaFoldDB" id="A0A1N6IKT8"/>
<gene>
    <name evidence="1" type="ORF">SAMN05444409_2762</name>
</gene>
<dbReference type="Proteomes" id="UP000185207">
    <property type="component" value="Unassembled WGS sequence"/>
</dbReference>
<dbReference type="EMBL" id="FSRK01000002">
    <property type="protein sequence ID" value="SIO32611.1"/>
    <property type="molecule type" value="Genomic_DNA"/>
</dbReference>
<organism evidence="1 2">
    <name type="scientific">Epilithonimonas zeae</name>
    <dbReference type="NCBI Taxonomy" id="1416779"/>
    <lineage>
        <taxon>Bacteria</taxon>
        <taxon>Pseudomonadati</taxon>
        <taxon>Bacteroidota</taxon>
        <taxon>Flavobacteriia</taxon>
        <taxon>Flavobacteriales</taxon>
        <taxon>Weeksellaceae</taxon>
        <taxon>Chryseobacterium group</taxon>
        <taxon>Epilithonimonas</taxon>
    </lineage>
</organism>
<protein>
    <submittedName>
        <fullName evidence="1">Uncharacterized protein</fullName>
    </submittedName>
</protein>